<reference evidence="1" key="1">
    <citation type="submission" date="2022-01" db="EMBL/GenBank/DDBJ databases">
        <authorList>
            <person name="Jo J.-H."/>
            <person name="Im W.-T."/>
        </authorList>
    </citation>
    <scope>NUCLEOTIDE SEQUENCE</scope>
    <source>
        <strain evidence="1">NA20</strain>
    </source>
</reference>
<evidence type="ECO:0000313" key="2">
    <source>
        <dbReference type="Proteomes" id="UP001165367"/>
    </source>
</evidence>
<gene>
    <name evidence="1" type="ORF">LZZ85_07675</name>
</gene>
<dbReference type="InterPro" id="IPR011990">
    <property type="entry name" value="TPR-like_helical_dom_sf"/>
</dbReference>
<dbReference type="RefSeq" id="WP_237870292.1">
    <property type="nucleotide sequence ID" value="NZ_JAKLTR010000003.1"/>
</dbReference>
<evidence type="ECO:0008006" key="3">
    <source>
        <dbReference type="Google" id="ProtNLM"/>
    </source>
</evidence>
<dbReference type="SUPFAM" id="SSF48452">
    <property type="entry name" value="TPR-like"/>
    <property type="match status" value="1"/>
</dbReference>
<protein>
    <recommendedName>
        <fullName evidence="3">RagB/SusD family nutrient uptake outer membrane protein</fullName>
    </recommendedName>
</protein>
<dbReference type="PROSITE" id="PS51257">
    <property type="entry name" value="PROKAR_LIPOPROTEIN"/>
    <property type="match status" value="1"/>
</dbReference>
<dbReference type="Proteomes" id="UP001165367">
    <property type="component" value="Unassembled WGS sequence"/>
</dbReference>
<sequence length="492" mass="53554">MKKINKFLLTALVASGLLSGCKKMDVINENHPNSGIVYNSGSDVESVASAMFNTIFQGQHYSNGVEAMLATAADHATCSWGNFGMRDLSFEPRDVAWNNSPAYANAGQLKFTYDRYYSSIVTASNVLKALNSGVVIGGSGDARAKAFAKFALGLAYGNMALVFDKVHIVDDTKSAEGVLATASPYKDVATAAIGYLTEAIALTDGSFFIPASWLGTPADVSGNDFKKIINTCAARILSYLPRNKTELAAVDWNRVKTFADAGMTSSWIIQMDGTSKWYMEAGDYLTYPGWGRTDMRVVNLMAPTLPAHWEDNFSFPHPAEPIAPLDNRLKTDFQYLGSNDFLAARGYYHFSCYRNKRYDDVYTNGVGPKATIMSVENDMLKAEARAYTNDLTGAAAIINAGTRVTRGNMAAVAPTLTAIVNAIHHERQVEMYTTGSGIQYFEMRKLDLLQKGTPLHFPIPGATLQLFGETTFYTFGTVAKADGTGTSNTGWR</sequence>
<dbReference type="Gene3D" id="1.25.40.390">
    <property type="match status" value="1"/>
</dbReference>
<dbReference type="EMBL" id="JAKLTR010000003">
    <property type="protein sequence ID" value="MCG2614155.1"/>
    <property type="molecule type" value="Genomic_DNA"/>
</dbReference>
<organism evidence="1 2">
    <name type="scientific">Terrimonas ginsenosidimutans</name>
    <dbReference type="NCBI Taxonomy" id="2908004"/>
    <lineage>
        <taxon>Bacteria</taxon>
        <taxon>Pseudomonadati</taxon>
        <taxon>Bacteroidota</taxon>
        <taxon>Chitinophagia</taxon>
        <taxon>Chitinophagales</taxon>
        <taxon>Chitinophagaceae</taxon>
        <taxon>Terrimonas</taxon>
    </lineage>
</organism>
<keyword evidence="2" id="KW-1185">Reference proteome</keyword>
<name>A0ABS9KPC4_9BACT</name>
<comment type="caution">
    <text evidence="1">The sequence shown here is derived from an EMBL/GenBank/DDBJ whole genome shotgun (WGS) entry which is preliminary data.</text>
</comment>
<proteinExistence type="predicted"/>
<evidence type="ECO:0000313" key="1">
    <source>
        <dbReference type="EMBL" id="MCG2614155.1"/>
    </source>
</evidence>
<accession>A0ABS9KPC4</accession>